<dbReference type="RefSeq" id="WP_268008219.1">
    <property type="nucleotide sequence ID" value="NZ_BSUT01000001.1"/>
</dbReference>
<evidence type="ECO:0000313" key="1">
    <source>
        <dbReference type="EMBL" id="WAH44323.1"/>
    </source>
</evidence>
<gene>
    <name evidence="1" type="ORF">NZD89_13585</name>
</gene>
<dbReference type="EMBL" id="CP104067">
    <property type="protein sequence ID" value="WAH44323.1"/>
    <property type="molecule type" value="Genomic_DNA"/>
</dbReference>
<evidence type="ECO:0000313" key="2">
    <source>
        <dbReference type="Proteomes" id="UP001164761"/>
    </source>
</evidence>
<proteinExistence type="predicted"/>
<dbReference type="Proteomes" id="UP001164761">
    <property type="component" value="Chromosome"/>
</dbReference>
<organism evidence="1 2">
    <name type="scientific">Alicyclobacillus fastidiosus</name>
    <dbReference type="NCBI Taxonomy" id="392011"/>
    <lineage>
        <taxon>Bacteria</taxon>
        <taxon>Bacillati</taxon>
        <taxon>Bacillota</taxon>
        <taxon>Bacilli</taxon>
        <taxon>Bacillales</taxon>
        <taxon>Alicyclobacillaceae</taxon>
        <taxon>Alicyclobacillus</taxon>
    </lineage>
</organism>
<accession>A0ABY6ZMZ3</accession>
<name>A0ABY6ZMZ3_9BACL</name>
<sequence>MNGTAVLGQGEREMCDVDGQTRNRTGVFRERAVPGVGRASAGRRTCLANPFTAQPTQTEAIKHLPELWATVTPTTQMAGSRRRARGVLLAAFFRAGSVCVQFYLIGVHGAPNVLLLECAPPDRPRLGPDTAAGTGVDRVVVDSTAVGRVGEPFDGIDRT</sequence>
<keyword evidence="2" id="KW-1185">Reference proteome</keyword>
<protein>
    <submittedName>
        <fullName evidence="1">Uncharacterized protein</fullName>
    </submittedName>
</protein>
<reference evidence="1" key="1">
    <citation type="submission" date="2022-08" db="EMBL/GenBank/DDBJ databases">
        <title>Alicyclobacillus fastidiosus DSM 17978, complete genome.</title>
        <authorList>
            <person name="Wang Q."/>
            <person name="Cai R."/>
            <person name="Wang Z."/>
        </authorList>
    </citation>
    <scope>NUCLEOTIDE SEQUENCE</scope>
    <source>
        <strain evidence="1">DSM 17978</strain>
    </source>
</reference>